<accession>A0A915TYZ5</accession>
<dbReference type="GO" id="GO:0006935">
    <property type="term" value="P:chemotaxis"/>
    <property type="evidence" value="ECO:0007669"/>
    <property type="project" value="UniProtKB-KW"/>
</dbReference>
<dbReference type="InterPro" id="IPR028051">
    <property type="entry name" value="CheX-like_dom"/>
</dbReference>
<sequence>MENFAEIADKMIEATVEIFTTMVMMDVSVAGEPKQELGQLKNTITGMVGLAGTYKGVLAVHIPSHVALAITSSFLGMDVDEMNEDVQDAIGEIANMLGGNVKTTLSDSGKDIQLSLPSTISGEEYSFISQNQGEKVIIPFQAPDGVFHVELELEQ</sequence>
<feature type="domain" description="Chemotaxis phosphatase CheX-like" evidence="2">
    <location>
        <begin position="44"/>
        <end position="141"/>
    </location>
</feature>
<evidence type="ECO:0000256" key="1">
    <source>
        <dbReference type="ARBA" id="ARBA00022500"/>
    </source>
</evidence>
<organism evidence="3 4">
    <name type="scientific">Desulfolithobacter dissulfuricans</name>
    <dbReference type="NCBI Taxonomy" id="2795293"/>
    <lineage>
        <taxon>Bacteria</taxon>
        <taxon>Pseudomonadati</taxon>
        <taxon>Thermodesulfobacteriota</taxon>
        <taxon>Desulfobulbia</taxon>
        <taxon>Desulfobulbales</taxon>
        <taxon>Desulfobulbaceae</taxon>
        <taxon>Desulfolithobacter</taxon>
    </lineage>
</organism>
<dbReference type="PANTHER" id="PTHR39452:SF1">
    <property type="entry name" value="CHEY-P PHOSPHATASE CHEX"/>
    <property type="match status" value="1"/>
</dbReference>
<dbReference type="SUPFAM" id="SSF103039">
    <property type="entry name" value="CheC-like"/>
    <property type="match status" value="1"/>
</dbReference>
<keyword evidence="4" id="KW-1185">Reference proteome</keyword>
<evidence type="ECO:0000259" key="2">
    <source>
        <dbReference type="Pfam" id="PF13690"/>
    </source>
</evidence>
<dbReference type="InterPro" id="IPR028976">
    <property type="entry name" value="CheC-like_sf"/>
</dbReference>
<reference evidence="3" key="1">
    <citation type="submission" date="2020-12" db="EMBL/GenBank/DDBJ databases">
        <title>Desulfobium dissulfuricans gen. nov., sp. nov., a novel mesophilic, sulfate-reducing bacterium isolated from a deep-sea hydrothermal vent.</title>
        <authorList>
            <person name="Hashimoto Y."/>
            <person name="Tame A."/>
            <person name="Sawayama S."/>
            <person name="Miyazaki J."/>
            <person name="Takai K."/>
            <person name="Nakagawa S."/>
        </authorList>
    </citation>
    <scope>NUCLEOTIDE SEQUENCE</scope>
    <source>
        <strain evidence="3">GF1</strain>
    </source>
</reference>
<dbReference type="InterPro" id="IPR038756">
    <property type="entry name" value="CheX-like"/>
</dbReference>
<dbReference type="RefSeq" id="WP_267928463.1">
    <property type="nucleotide sequence ID" value="NZ_AP024233.1"/>
</dbReference>
<name>A0A915TYZ5_9BACT</name>
<dbReference type="AlphaFoldDB" id="A0A915TYZ5"/>
<protein>
    <submittedName>
        <fullName evidence="3">Chemotaxis protein CheX</fullName>
    </submittedName>
</protein>
<gene>
    <name evidence="3" type="primary">cheX64H_1</name>
    <name evidence="3" type="ORF">GF1_09340</name>
</gene>
<dbReference type="KEGG" id="ddu:GF1_09340"/>
<evidence type="ECO:0000313" key="3">
    <source>
        <dbReference type="EMBL" id="BCO08558.1"/>
    </source>
</evidence>
<dbReference type="PANTHER" id="PTHR39452">
    <property type="entry name" value="CHEY-P PHOSPHATASE CHEX"/>
    <property type="match status" value="1"/>
</dbReference>
<proteinExistence type="predicted"/>
<dbReference type="Gene3D" id="3.40.1550.10">
    <property type="entry name" value="CheC-like"/>
    <property type="match status" value="1"/>
</dbReference>
<dbReference type="EMBL" id="AP024233">
    <property type="protein sequence ID" value="BCO08558.1"/>
    <property type="molecule type" value="Genomic_DNA"/>
</dbReference>
<dbReference type="Proteomes" id="UP001063350">
    <property type="component" value="Chromosome"/>
</dbReference>
<keyword evidence="1" id="KW-0145">Chemotaxis</keyword>
<dbReference type="Pfam" id="PF13690">
    <property type="entry name" value="CheX"/>
    <property type="match status" value="1"/>
</dbReference>
<evidence type="ECO:0000313" key="4">
    <source>
        <dbReference type="Proteomes" id="UP001063350"/>
    </source>
</evidence>
<dbReference type="CDD" id="cd17906">
    <property type="entry name" value="CheX"/>
    <property type="match status" value="1"/>
</dbReference>